<evidence type="ECO:0000313" key="5">
    <source>
        <dbReference type="EMBL" id="CAK9076223.1"/>
    </source>
</evidence>
<comment type="caution">
    <text evidence="5">The sequence shown here is derived from an EMBL/GenBank/DDBJ whole genome shotgun (WGS) entry which is preliminary data.</text>
</comment>
<feature type="repeat" description="WD" evidence="3">
    <location>
        <begin position="210"/>
        <end position="251"/>
    </location>
</feature>
<dbReference type="InterPro" id="IPR001680">
    <property type="entry name" value="WD40_rpt"/>
</dbReference>
<keyword evidence="2" id="KW-0677">Repeat</keyword>
<sequence length="464" mass="51391">MAERDAKARKVQVTVEVRAVSGSCLGILEMSTNNTIADVKAKLQAGTAGRYDLASSQGHVIPETTDLVSLQGSEAGHVLLCLVWRRLGFAYTADLNGVLTLWDLAQREVVHRLQCSLCQPACPTCLFADWERQRVLCCLEDGTLYLWGSTEIDGSPHLLRIMQEENTDRPGISSKEAVAISWSKGAVLLGTMSGRLLLWNLESGKILKIFRGHRSCVDVVRVSWKTSQALSACRDRVIRNWRMETGECTLLRGHTSSVCCLLVNWELRRVVSAGLMDGLRLWTLDSRQCLSQVSPAEGPLGPAETRVICCDVDWQHEKAVTGSGSGLLALWDLNLLKVLWRRDGHGHGVHAADPARWSWAFSTIGSRFRQVSLQPGGQRCLSATESSVCIWDQAGELQCRIPGVYEQACLVLDWQSLWLFCASDAVWLYDMQELKEAKVLCELRGEHGVSLSCGAVEWPHAIHL</sequence>
<evidence type="ECO:0000313" key="4">
    <source>
        <dbReference type="EMBL" id="CAK9075480.1"/>
    </source>
</evidence>
<dbReference type="EMBL" id="CAXAMN010023139">
    <property type="protein sequence ID" value="CAK9075480.1"/>
    <property type="molecule type" value="Genomic_DNA"/>
</dbReference>
<dbReference type="PANTHER" id="PTHR22847">
    <property type="entry name" value="WD40 REPEAT PROTEIN"/>
    <property type="match status" value="1"/>
</dbReference>
<name>A0ABP0PL71_9DINO</name>
<dbReference type="Gene3D" id="2.130.10.10">
    <property type="entry name" value="YVTN repeat-like/Quinoprotein amine dehydrogenase"/>
    <property type="match status" value="2"/>
</dbReference>
<evidence type="ECO:0000256" key="2">
    <source>
        <dbReference type="ARBA" id="ARBA00022737"/>
    </source>
</evidence>
<protein>
    <recommendedName>
        <fullName evidence="7">Ubiquitin-like domain-containing protein</fullName>
    </recommendedName>
</protein>
<evidence type="ECO:0000313" key="6">
    <source>
        <dbReference type="Proteomes" id="UP001642484"/>
    </source>
</evidence>
<evidence type="ECO:0000256" key="3">
    <source>
        <dbReference type="PROSITE-ProRule" id="PRU00221"/>
    </source>
</evidence>
<feature type="repeat" description="WD" evidence="3">
    <location>
        <begin position="251"/>
        <end position="292"/>
    </location>
</feature>
<keyword evidence="1 3" id="KW-0853">WD repeat</keyword>
<dbReference type="InterPro" id="IPR015943">
    <property type="entry name" value="WD40/YVTN_repeat-like_dom_sf"/>
</dbReference>
<keyword evidence="6" id="KW-1185">Reference proteome</keyword>
<dbReference type="SUPFAM" id="SSF50998">
    <property type="entry name" value="Quinoprotein alcohol dehydrogenase-like"/>
    <property type="match status" value="1"/>
</dbReference>
<proteinExistence type="predicted"/>
<accession>A0ABP0PL71</accession>
<dbReference type="EMBL" id="CAXAMN010023250">
    <property type="protein sequence ID" value="CAK9076223.1"/>
    <property type="molecule type" value="Genomic_DNA"/>
</dbReference>
<evidence type="ECO:0008006" key="7">
    <source>
        <dbReference type="Google" id="ProtNLM"/>
    </source>
</evidence>
<dbReference type="Proteomes" id="UP001642484">
    <property type="component" value="Unassembled WGS sequence"/>
</dbReference>
<dbReference type="PANTHER" id="PTHR22847:SF637">
    <property type="entry name" value="WD REPEAT DOMAIN 5B"/>
    <property type="match status" value="1"/>
</dbReference>
<gene>
    <name evidence="4" type="ORF">CCMP2556_LOCUS37169</name>
    <name evidence="5" type="ORF">CCMP2556_LOCUS37547</name>
</gene>
<dbReference type="InterPro" id="IPR011047">
    <property type="entry name" value="Quinoprotein_ADH-like_sf"/>
</dbReference>
<organism evidence="5 6">
    <name type="scientific">Durusdinium trenchii</name>
    <dbReference type="NCBI Taxonomy" id="1381693"/>
    <lineage>
        <taxon>Eukaryota</taxon>
        <taxon>Sar</taxon>
        <taxon>Alveolata</taxon>
        <taxon>Dinophyceae</taxon>
        <taxon>Suessiales</taxon>
        <taxon>Symbiodiniaceae</taxon>
        <taxon>Durusdinium</taxon>
    </lineage>
</organism>
<dbReference type="SMART" id="SM00320">
    <property type="entry name" value="WD40"/>
    <property type="match status" value="6"/>
</dbReference>
<evidence type="ECO:0000256" key="1">
    <source>
        <dbReference type="ARBA" id="ARBA00022574"/>
    </source>
</evidence>
<dbReference type="PROSITE" id="PS50082">
    <property type="entry name" value="WD_REPEATS_2"/>
    <property type="match status" value="2"/>
</dbReference>
<reference evidence="5 6" key="1">
    <citation type="submission" date="2024-02" db="EMBL/GenBank/DDBJ databases">
        <authorList>
            <person name="Chen Y."/>
            <person name="Shah S."/>
            <person name="Dougan E. K."/>
            <person name="Thang M."/>
            <person name="Chan C."/>
        </authorList>
    </citation>
    <scope>NUCLEOTIDE SEQUENCE [LARGE SCALE GENOMIC DNA]</scope>
</reference>